<feature type="binding site" evidence="9">
    <location>
        <position position="107"/>
    </location>
    <ligand>
        <name>Mg(2+)</name>
        <dbReference type="ChEBI" id="CHEBI:18420"/>
        <label>2</label>
    </ligand>
</feature>
<dbReference type="InterPro" id="IPR028343">
    <property type="entry name" value="FBPtase"/>
</dbReference>
<reference evidence="13 14" key="1">
    <citation type="submission" date="2017-06" db="EMBL/GenBank/DDBJ databases">
        <authorList>
            <person name="Kim H.J."/>
            <person name="Triplett B.A."/>
        </authorList>
    </citation>
    <scope>NUCLEOTIDE SEQUENCE [LARGE SCALE GENOMIC DNA]</scope>
    <source>
        <strain evidence="13 14">DSM 29052</strain>
    </source>
</reference>
<dbReference type="OrthoDB" id="9806756at2"/>
<dbReference type="EMBL" id="FZNN01000003">
    <property type="protein sequence ID" value="SNR37409.1"/>
    <property type="molecule type" value="Genomic_DNA"/>
</dbReference>
<comment type="catalytic activity">
    <reaction evidence="1 9">
        <text>beta-D-fructose 1,6-bisphosphate + H2O = beta-D-fructose 6-phosphate + phosphate</text>
        <dbReference type="Rhea" id="RHEA:11064"/>
        <dbReference type="ChEBI" id="CHEBI:15377"/>
        <dbReference type="ChEBI" id="CHEBI:32966"/>
        <dbReference type="ChEBI" id="CHEBI:43474"/>
        <dbReference type="ChEBI" id="CHEBI:57634"/>
        <dbReference type="EC" id="3.1.3.11"/>
    </reaction>
</comment>
<accession>A0A238VV87</accession>
<sequence>MTAITLRRHLTDAGHDSDLIFLLEDIASACRSTAYEVRNGPLKGNLGVADSINVQGEDQKPLDIIANDIFVSTCANSPRLAALVSEEIEEVVWLKEPKKGDYMLFFDPLDGSSNLDTNLSVGTIFSIMQIEEDGNRNVLRRGADQLVAGYALYGPATMMVLAAGRGVQGFTLHQGTGIFRLTQPSMSIPETTNEFAINTARRRFWDQPIRDYVDDCLAGTEGPRGKDFNMRWVASMVAEVHRVLMRGGVFLYPLDDKNRAAGGRLRLLYEVAPMAKIIEAAGGAASTGTERILDLVPTEPHQRVATILGSREEVALLEQMHRKPAEA</sequence>
<dbReference type="CDD" id="cd00354">
    <property type="entry name" value="FBPase"/>
    <property type="match status" value="1"/>
</dbReference>
<dbReference type="PANTHER" id="PTHR11556">
    <property type="entry name" value="FRUCTOSE-1,6-BISPHOSPHATASE-RELATED"/>
    <property type="match status" value="1"/>
</dbReference>
<dbReference type="InterPro" id="IPR044015">
    <property type="entry name" value="FBPase_C_dom"/>
</dbReference>
<evidence type="ECO:0000313" key="14">
    <source>
        <dbReference type="Proteomes" id="UP000198417"/>
    </source>
</evidence>
<keyword evidence="6 9" id="KW-0378">Hydrolase</keyword>
<comment type="pathway">
    <text evidence="2">Carbohydrate biosynthesis; Calvin cycle.</text>
</comment>
<dbReference type="FunFam" id="3.40.190.80:FF:000011">
    <property type="entry name" value="Fructose-1,6-bisphosphatase class 1"/>
    <property type="match status" value="1"/>
</dbReference>
<dbReference type="GO" id="GO:0042132">
    <property type="term" value="F:fructose 1,6-bisphosphate 1-phosphatase activity"/>
    <property type="evidence" value="ECO:0007669"/>
    <property type="project" value="UniProtKB-UniRule"/>
</dbReference>
<evidence type="ECO:0000256" key="1">
    <source>
        <dbReference type="ARBA" id="ARBA00001273"/>
    </source>
</evidence>
<evidence type="ECO:0000256" key="6">
    <source>
        <dbReference type="ARBA" id="ARBA00022801"/>
    </source>
</evidence>
<dbReference type="Pfam" id="PF18913">
    <property type="entry name" value="FBPase_C"/>
    <property type="match status" value="1"/>
</dbReference>
<dbReference type="Proteomes" id="UP000198417">
    <property type="component" value="Unassembled WGS sequence"/>
</dbReference>
<dbReference type="InterPro" id="IPR033391">
    <property type="entry name" value="FBPase_N"/>
</dbReference>
<dbReference type="GO" id="GO:0030388">
    <property type="term" value="P:fructose 1,6-bisphosphate metabolic process"/>
    <property type="evidence" value="ECO:0007669"/>
    <property type="project" value="TreeGrafter"/>
</dbReference>
<evidence type="ECO:0000256" key="3">
    <source>
        <dbReference type="ARBA" id="ARBA00010941"/>
    </source>
</evidence>
<protein>
    <recommendedName>
        <fullName evidence="9">Fructose-1,6-bisphosphatase class 1</fullName>
        <shortName evidence="9">FBPase class 1</shortName>
        <ecNumber evidence="9">3.1.3.11</ecNumber>
    </recommendedName>
    <alternativeName>
        <fullName evidence="9">D-fructose-1,6-bisphosphate 1-phosphohydrolase class 1</fullName>
    </alternativeName>
</protein>
<dbReference type="Gene3D" id="3.40.190.80">
    <property type="match status" value="1"/>
</dbReference>
<comment type="subunit">
    <text evidence="9">Homotetramer.</text>
</comment>
<feature type="binding site" evidence="9">
    <location>
        <position position="86"/>
    </location>
    <ligand>
        <name>Mg(2+)</name>
        <dbReference type="ChEBI" id="CHEBI:18420"/>
        <label>1</label>
    </ligand>
</feature>
<dbReference type="SUPFAM" id="SSF56655">
    <property type="entry name" value="Carbohydrate phosphatase"/>
    <property type="match status" value="1"/>
</dbReference>
<keyword evidence="4 9" id="KW-0963">Cytoplasm</keyword>
<comment type="similarity">
    <text evidence="3 9 10">Belongs to the FBPase class 1 family.</text>
</comment>
<evidence type="ECO:0000259" key="11">
    <source>
        <dbReference type="Pfam" id="PF00316"/>
    </source>
</evidence>
<proteinExistence type="inferred from homology"/>
<comment type="subcellular location">
    <subcellularLocation>
        <location evidence="9">Cytoplasm</location>
    </subcellularLocation>
</comment>
<dbReference type="GO" id="GO:0000287">
    <property type="term" value="F:magnesium ion binding"/>
    <property type="evidence" value="ECO:0007669"/>
    <property type="project" value="UniProtKB-UniRule"/>
</dbReference>
<dbReference type="PANTHER" id="PTHR11556:SF35">
    <property type="entry name" value="SEDOHEPTULOSE-1,7-BISPHOSPHATASE, CHLOROPLASTIC"/>
    <property type="match status" value="1"/>
</dbReference>
<dbReference type="RefSeq" id="WP_089269438.1">
    <property type="nucleotide sequence ID" value="NZ_FZNN01000003.1"/>
</dbReference>
<dbReference type="GO" id="GO:0006000">
    <property type="term" value="P:fructose metabolic process"/>
    <property type="evidence" value="ECO:0007669"/>
    <property type="project" value="TreeGrafter"/>
</dbReference>
<dbReference type="GO" id="GO:0005986">
    <property type="term" value="P:sucrose biosynthetic process"/>
    <property type="evidence" value="ECO:0007669"/>
    <property type="project" value="TreeGrafter"/>
</dbReference>
<dbReference type="PROSITE" id="PS00124">
    <property type="entry name" value="FBPASE"/>
    <property type="match status" value="1"/>
</dbReference>
<name>A0A238VV87_9RHOB</name>
<feature type="binding site" evidence="9">
    <location>
        <begin position="110"/>
        <end position="113"/>
    </location>
    <ligand>
        <name>substrate</name>
    </ligand>
</feature>
<feature type="binding site" evidence="9">
    <location>
        <position position="270"/>
    </location>
    <ligand>
        <name>Mg(2+)</name>
        <dbReference type="ChEBI" id="CHEBI:18420"/>
        <label>2</label>
    </ligand>
</feature>
<feature type="binding site" evidence="9">
    <location>
        <position position="109"/>
    </location>
    <ligand>
        <name>Mg(2+)</name>
        <dbReference type="ChEBI" id="CHEBI:18420"/>
        <label>1</label>
    </ligand>
</feature>
<evidence type="ECO:0000256" key="10">
    <source>
        <dbReference type="RuleBase" id="RU000508"/>
    </source>
</evidence>
<dbReference type="GO" id="GO:0006002">
    <property type="term" value="P:fructose 6-phosphate metabolic process"/>
    <property type="evidence" value="ECO:0007669"/>
    <property type="project" value="TreeGrafter"/>
</dbReference>
<comment type="cofactor">
    <cofactor evidence="9">
        <name>Mg(2+)</name>
        <dbReference type="ChEBI" id="CHEBI:18420"/>
    </cofactor>
    <text evidence="9">Binds 2 magnesium ions per subunit.</text>
</comment>
<feature type="binding site" evidence="9">
    <location>
        <position position="110"/>
    </location>
    <ligand>
        <name>Mg(2+)</name>
        <dbReference type="ChEBI" id="CHEBI:18420"/>
        <label>2</label>
    </ligand>
</feature>
<dbReference type="HAMAP" id="MF_01855">
    <property type="entry name" value="FBPase_class1"/>
    <property type="match status" value="1"/>
</dbReference>
<evidence type="ECO:0000256" key="5">
    <source>
        <dbReference type="ARBA" id="ARBA00022723"/>
    </source>
</evidence>
<keyword evidence="14" id="KW-1185">Reference proteome</keyword>
<evidence type="ECO:0000256" key="8">
    <source>
        <dbReference type="ARBA" id="ARBA00023277"/>
    </source>
</evidence>
<keyword evidence="8 9" id="KW-0119">Carbohydrate metabolism</keyword>
<dbReference type="InterPro" id="IPR000146">
    <property type="entry name" value="FBPase_class-1"/>
</dbReference>
<evidence type="ECO:0000256" key="9">
    <source>
        <dbReference type="HAMAP-Rule" id="MF_01855"/>
    </source>
</evidence>
<organism evidence="13 14">
    <name type="scientific">Puniceibacterium sediminis</name>
    <dbReference type="NCBI Taxonomy" id="1608407"/>
    <lineage>
        <taxon>Bacteria</taxon>
        <taxon>Pseudomonadati</taxon>
        <taxon>Pseudomonadota</taxon>
        <taxon>Alphaproteobacteria</taxon>
        <taxon>Rhodobacterales</taxon>
        <taxon>Paracoccaceae</taxon>
        <taxon>Puniceibacterium</taxon>
    </lineage>
</organism>
<dbReference type="InterPro" id="IPR020548">
    <property type="entry name" value="Fructose_bisphosphatase_AS"/>
</dbReference>
<evidence type="ECO:0000313" key="13">
    <source>
        <dbReference type="EMBL" id="SNR37409.1"/>
    </source>
</evidence>
<dbReference type="Gene3D" id="3.30.540.10">
    <property type="entry name" value="Fructose-1,6-Bisphosphatase, subunit A, domain 1"/>
    <property type="match status" value="1"/>
</dbReference>
<feature type="binding site" evidence="9">
    <location>
        <position position="198"/>
    </location>
    <ligand>
        <name>substrate</name>
    </ligand>
</feature>
<evidence type="ECO:0000256" key="7">
    <source>
        <dbReference type="ARBA" id="ARBA00022842"/>
    </source>
</evidence>
<dbReference type="PIRSF" id="PIRSF500210">
    <property type="entry name" value="FBPtase"/>
    <property type="match status" value="1"/>
</dbReference>
<dbReference type="GO" id="GO:0005829">
    <property type="term" value="C:cytosol"/>
    <property type="evidence" value="ECO:0007669"/>
    <property type="project" value="TreeGrafter"/>
</dbReference>
<evidence type="ECO:0000256" key="2">
    <source>
        <dbReference type="ARBA" id="ARBA00005215"/>
    </source>
</evidence>
<keyword evidence="7 9" id="KW-0460">Magnesium</keyword>
<dbReference type="NCBIfam" id="NF006779">
    <property type="entry name" value="PRK09293.1-3"/>
    <property type="match status" value="1"/>
</dbReference>
<dbReference type="Pfam" id="PF00316">
    <property type="entry name" value="FBPase"/>
    <property type="match status" value="1"/>
</dbReference>
<comment type="caution">
    <text evidence="9">Lacks conserved residue(s) required for the propagation of feature annotation.</text>
</comment>
<dbReference type="PRINTS" id="PR00115">
    <property type="entry name" value="F16BPHPHTASE"/>
</dbReference>
<dbReference type="PIRSF" id="PIRSF000904">
    <property type="entry name" value="FBPtase_SBPase"/>
    <property type="match status" value="1"/>
</dbReference>
<dbReference type="AlphaFoldDB" id="A0A238VV87"/>
<evidence type="ECO:0000256" key="4">
    <source>
        <dbReference type="ARBA" id="ARBA00022490"/>
    </source>
</evidence>
<evidence type="ECO:0000259" key="12">
    <source>
        <dbReference type="Pfam" id="PF18913"/>
    </source>
</evidence>
<dbReference type="EC" id="3.1.3.11" evidence="9"/>
<feature type="domain" description="Fructose-1-6-bisphosphatase class I N-terminal" evidence="11">
    <location>
        <begin position="13"/>
        <end position="183"/>
    </location>
</feature>
<gene>
    <name evidence="9" type="primary">fbp</name>
    <name evidence="13" type="ORF">SAMN06265370_103121</name>
</gene>
<dbReference type="GO" id="GO:0006094">
    <property type="term" value="P:gluconeogenesis"/>
    <property type="evidence" value="ECO:0007669"/>
    <property type="project" value="UniProtKB-UniRule"/>
</dbReference>
<feature type="domain" description="Fructose-1-6-bisphosphatase class 1 C-terminal" evidence="12">
    <location>
        <begin position="188"/>
        <end position="321"/>
    </location>
</feature>
<keyword evidence="5 9" id="KW-0479">Metal-binding</keyword>
<feature type="binding site" evidence="9">
    <location>
        <position position="107"/>
    </location>
    <ligand>
        <name>Mg(2+)</name>
        <dbReference type="ChEBI" id="CHEBI:18420"/>
        <label>1</label>
    </ligand>
</feature>